<evidence type="ECO:0000313" key="3">
    <source>
        <dbReference type="Proteomes" id="UP000464214"/>
    </source>
</evidence>
<keyword evidence="1" id="KW-0812">Transmembrane</keyword>
<keyword evidence="3" id="KW-1185">Reference proteome</keyword>
<keyword evidence="1" id="KW-1133">Transmembrane helix</keyword>
<dbReference type="Pfam" id="PF09601">
    <property type="entry name" value="DUF2459"/>
    <property type="match status" value="1"/>
</dbReference>
<evidence type="ECO:0000313" key="2">
    <source>
        <dbReference type="EMBL" id="QHL86356.1"/>
    </source>
</evidence>
<dbReference type="Proteomes" id="UP000464214">
    <property type="component" value="Chromosome"/>
</dbReference>
<dbReference type="NCBIfam" id="TIGR02117">
    <property type="entry name" value="chp_urease_rgn"/>
    <property type="match status" value="1"/>
</dbReference>
<reference evidence="2 3" key="1">
    <citation type="submission" date="2020-01" db="EMBL/GenBank/DDBJ databases">
        <authorList>
            <person name="Kim M."/>
        </authorList>
    </citation>
    <scope>NUCLEOTIDE SEQUENCE [LARGE SCALE GENOMIC DNA]</scope>
    <source>
        <strain evidence="2 3">BT10</strain>
    </source>
</reference>
<dbReference type="KEGG" id="nib:GU926_02420"/>
<accession>A0A6P1NR93</accession>
<dbReference type="InterPro" id="IPR011727">
    <property type="entry name" value="CHP02117"/>
</dbReference>
<gene>
    <name evidence="2" type="ORF">GU926_02420</name>
</gene>
<feature type="transmembrane region" description="Helical" evidence="1">
    <location>
        <begin position="12"/>
        <end position="34"/>
    </location>
</feature>
<proteinExistence type="predicted"/>
<evidence type="ECO:0000256" key="1">
    <source>
        <dbReference type="SAM" id="Phobius"/>
    </source>
</evidence>
<keyword evidence="1" id="KW-0472">Membrane</keyword>
<organism evidence="2 3">
    <name type="scientific">Nibribacter ruber</name>
    <dbReference type="NCBI Taxonomy" id="2698458"/>
    <lineage>
        <taxon>Bacteria</taxon>
        <taxon>Pseudomonadati</taxon>
        <taxon>Bacteroidota</taxon>
        <taxon>Cytophagia</taxon>
        <taxon>Cytophagales</taxon>
        <taxon>Hymenobacteraceae</taxon>
        <taxon>Nibribacter</taxon>
    </lineage>
</organism>
<dbReference type="AlphaFoldDB" id="A0A6P1NR93"/>
<dbReference type="EMBL" id="CP047897">
    <property type="protein sequence ID" value="QHL86356.1"/>
    <property type="molecule type" value="Genomic_DNA"/>
</dbReference>
<name>A0A6P1NR93_9BACT</name>
<sequence>MYHLKVKRVLLVAGYILLSVLGFVLVYFLVAFVLSRWGIDKEPQTRQEVTIYILTNGVHTDLVVPVRHELYNWNRYISYQHTKGQDSTANWVAFGWGDKGFYLETPTWADLKVSTAFKAATGLSNAAIHATFYQQMQESEDCKRIQISVQQYNRLIKYIKSRFDLDAKGLPIPIQTNANYGLNDAFYEAKGSYNLFYTCNTWANNGLKASGQKASVWTPFYHGIFYQYQ</sequence>
<dbReference type="RefSeq" id="WP_160688674.1">
    <property type="nucleotide sequence ID" value="NZ_CP047897.1"/>
</dbReference>
<protein>
    <submittedName>
        <fullName evidence="2">TIGR02117 family protein</fullName>
    </submittedName>
</protein>